<dbReference type="AlphaFoldDB" id="A0A1L0BMD4"/>
<dbReference type="PANTHER" id="PTHR46143">
    <property type="entry name" value="CALPAIN-7"/>
    <property type="match status" value="1"/>
</dbReference>
<keyword evidence="3 7" id="KW-0378">Hydrolase</keyword>
<reference evidence="9 10" key="1">
    <citation type="submission" date="2016-10" db="EMBL/GenBank/DDBJ databases">
        <authorList>
            <person name="de Groot N.N."/>
        </authorList>
    </citation>
    <scope>NUCLEOTIDE SEQUENCE [LARGE SCALE GENOMIC DNA]</scope>
    <source>
        <strain evidence="9 10">CBS 141442</strain>
    </source>
</reference>
<dbReference type="PROSITE" id="PS50203">
    <property type="entry name" value="CALPAIN_CAT"/>
    <property type="match status" value="1"/>
</dbReference>
<keyword evidence="4 7" id="KW-0788">Thiol protease</keyword>
<name>A0A1L0BMD4_9ASCO</name>
<accession>A0A1L0BMD4</accession>
<sequence>MDCLAQPLLALQKSHFLASANRIEDAKIQCKLTILTVTTLLRDKDHNQIDQIKELARYTADYYEKLYKEKQSPLLVSERMLWLASKVHGYKWFPVLTMGNITSMDIAPLDATETELKTPDMGKDFQVEFKDTFLDWSTRGVGDLYQDLLPNCSFVLSLLLLVDMGMESHLRSLVRNYDQQVKVSLRFNGAIREVALTLVLPHILPPYQHRCLYVRSTTNAELRWPAYIEKAFLICLGQHYAFNGSNMAQDTYMLTGWYPEVRKISEASKNEFIELWKLKEKGEVTLGIGTGRMSYTLASQLGVISTHDYVIIEFNEETSTMTLKNPWIQQNSSDKAADRMLEVGISLAGQFTYLYVNWKPKYKYSQSITMFLSPSKWSTSYLGDRPQYSFTNTTQEVQKVAILVEQFIDDSPQLPFCVSVFEACHKIYSESQYPLVAGGEFTNSRIEFFTFTAQPGSTYCVVVRGQGTFPLTFSLHVSQDFADFRLTKPIPMYPHIEKEIVGSWEFGSNGGNWSLESFVDNPQYDLRIDSVTDMLIILKSATNAYINFHLLHCDEAQVGKSLRNFDKSKILFDFKYENQLQVQKVKHIEPGNYRLVISAFTPDDKGDFELLVYNSGIQALHLEKTPGALGTFMQKTQFEWNFSNRRKLFVCAERNQTEVTFRFCCNNEGTSPSAYRPALRASIFDSSNGEGVVVTNQWNDCIYGVYLDCTLPKAANDYILLVERFETGSGVCRVTVGSSGRVTITGEL</sequence>
<dbReference type="InterPro" id="IPR022684">
    <property type="entry name" value="Calpain_cysteine_protease"/>
</dbReference>
<feature type="domain" description="Calpain catalytic" evidence="8">
    <location>
        <begin position="143"/>
        <end position="327"/>
    </location>
</feature>
<dbReference type="SMART" id="SM00230">
    <property type="entry name" value="CysPc"/>
    <property type="match status" value="1"/>
</dbReference>
<gene>
    <name evidence="9" type="ORF">SAMEA4029010_CIC11G00000002025</name>
</gene>
<dbReference type="InterPro" id="IPR036213">
    <property type="entry name" value="Calpain_III_sf"/>
</dbReference>
<dbReference type="SUPFAM" id="SSF49758">
    <property type="entry name" value="Calpain large subunit, middle domain (domain III)"/>
    <property type="match status" value="1"/>
</dbReference>
<dbReference type="PANTHER" id="PTHR46143:SF1">
    <property type="entry name" value="CALPAIN-7"/>
    <property type="match status" value="1"/>
</dbReference>
<evidence type="ECO:0000256" key="1">
    <source>
        <dbReference type="ARBA" id="ARBA00010193"/>
    </source>
</evidence>
<feature type="active site" evidence="6 7">
    <location>
        <position position="325"/>
    </location>
</feature>
<evidence type="ECO:0000256" key="2">
    <source>
        <dbReference type="ARBA" id="ARBA00022670"/>
    </source>
</evidence>
<dbReference type="Proteomes" id="UP000182334">
    <property type="component" value="Chromosome III"/>
</dbReference>
<dbReference type="InterPro" id="IPR022682">
    <property type="entry name" value="Calpain_domain_III"/>
</dbReference>
<evidence type="ECO:0000256" key="7">
    <source>
        <dbReference type="PROSITE-ProRule" id="PRU00239"/>
    </source>
</evidence>
<comment type="similarity">
    <text evidence="1">Belongs to the peptidase C2 family. PalB/RIM13 subfamily.</text>
</comment>
<proteinExistence type="inferred from homology"/>
<dbReference type="SMART" id="SM00720">
    <property type="entry name" value="calpain_III"/>
    <property type="match status" value="1"/>
</dbReference>
<dbReference type="InterPro" id="IPR051297">
    <property type="entry name" value="PalB/RIM13"/>
</dbReference>
<dbReference type="EMBL" id="LT635758">
    <property type="protein sequence ID" value="SGZ52411.1"/>
    <property type="molecule type" value="Genomic_DNA"/>
</dbReference>
<dbReference type="GO" id="GO:0004198">
    <property type="term" value="F:calcium-dependent cysteine-type endopeptidase activity"/>
    <property type="evidence" value="ECO:0007669"/>
    <property type="project" value="InterPro"/>
</dbReference>
<dbReference type="Pfam" id="PF01067">
    <property type="entry name" value="Calpain_III"/>
    <property type="match status" value="1"/>
</dbReference>
<evidence type="ECO:0000313" key="9">
    <source>
        <dbReference type="EMBL" id="SGZ52411.1"/>
    </source>
</evidence>
<feature type="active site" evidence="6 7">
    <location>
        <position position="307"/>
    </location>
</feature>
<evidence type="ECO:0000256" key="6">
    <source>
        <dbReference type="PIRSR" id="PIRSR622684-1"/>
    </source>
</evidence>
<keyword evidence="2 7" id="KW-0645">Protease</keyword>
<feature type="active site" evidence="7">
    <location>
        <position position="152"/>
    </location>
</feature>
<evidence type="ECO:0000256" key="4">
    <source>
        <dbReference type="ARBA" id="ARBA00022807"/>
    </source>
</evidence>
<dbReference type="Gene3D" id="2.60.120.380">
    <property type="match status" value="1"/>
</dbReference>
<dbReference type="InterPro" id="IPR022683">
    <property type="entry name" value="Calpain_III"/>
</dbReference>
<keyword evidence="10" id="KW-1185">Reference proteome</keyword>
<dbReference type="OrthoDB" id="167576at2759"/>
<protein>
    <recommendedName>
        <fullName evidence="5">Cysteine protease RIM13</fullName>
    </recommendedName>
</protein>
<evidence type="ECO:0000259" key="8">
    <source>
        <dbReference type="PROSITE" id="PS50203"/>
    </source>
</evidence>
<dbReference type="InterPro" id="IPR038765">
    <property type="entry name" value="Papain-like_cys_pep_sf"/>
</dbReference>
<dbReference type="STRING" id="45354.A0A1L0BMD4"/>
<dbReference type="PRINTS" id="PR00704">
    <property type="entry name" value="CALPAIN"/>
</dbReference>
<evidence type="ECO:0000256" key="5">
    <source>
        <dbReference type="ARBA" id="ARBA00042255"/>
    </source>
</evidence>
<evidence type="ECO:0000313" key="10">
    <source>
        <dbReference type="Proteomes" id="UP000182334"/>
    </source>
</evidence>
<dbReference type="GO" id="GO:0006508">
    <property type="term" value="P:proteolysis"/>
    <property type="evidence" value="ECO:0007669"/>
    <property type="project" value="UniProtKB-KW"/>
</dbReference>
<evidence type="ECO:0000256" key="3">
    <source>
        <dbReference type="ARBA" id="ARBA00022801"/>
    </source>
</evidence>
<dbReference type="InterPro" id="IPR001300">
    <property type="entry name" value="Peptidase_C2_calpain_cat"/>
</dbReference>
<dbReference type="SUPFAM" id="SSF54001">
    <property type="entry name" value="Cysteine proteinases"/>
    <property type="match status" value="1"/>
</dbReference>
<dbReference type="Pfam" id="PF00648">
    <property type="entry name" value="Peptidase_C2"/>
    <property type="match status" value="1"/>
</dbReference>
<organism evidence="9 10">
    <name type="scientific">Sungouiella intermedia</name>
    <dbReference type="NCBI Taxonomy" id="45354"/>
    <lineage>
        <taxon>Eukaryota</taxon>
        <taxon>Fungi</taxon>
        <taxon>Dikarya</taxon>
        <taxon>Ascomycota</taxon>
        <taxon>Saccharomycotina</taxon>
        <taxon>Pichiomycetes</taxon>
        <taxon>Metschnikowiaceae</taxon>
        <taxon>Sungouiella</taxon>
    </lineage>
</organism>